<dbReference type="Proteomes" id="UP001377830">
    <property type="component" value="Chromosome"/>
</dbReference>
<evidence type="ECO:0000259" key="3">
    <source>
        <dbReference type="Pfam" id="PF01408"/>
    </source>
</evidence>
<accession>A0AAN0KKZ6</accession>
<dbReference type="InterPro" id="IPR055170">
    <property type="entry name" value="GFO_IDH_MocA-like_dom"/>
</dbReference>
<dbReference type="Pfam" id="PF01408">
    <property type="entry name" value="GFO_IDH_MocA"/>
    <property type="match status" value="1"/>
</dbReference>
<dbReference type="Gene3D" id="3.30.360.10">
    <property type="entry name" value="Dihydrodipicolinate Reductase, domain 2"/>
    <property type="match status" value="1"/>
</dbReference>
<protein>
    <submittedName>
        <fullName evidence="5">Inositol 2-dehydrogenase</fullName>
    </submittedName>
</protein>
<dbReference type="EMBL" id="AP028908">
    <property type="protein sequence ID" value="BES83734.1"/>
    <property type="molecule type" value="Genomic_DNA"/>
</dbReference>
<dbReference type="GO" id="GO:0016491">
    <property type="term" value="F:oxidoreductase activity"/>
    <property type="evidence" value="ECO:0007669"/>
    <property type="project" value="UniProtKB-KW"/>
</dbReference>
<dbReference type="AlphaFoldDB" id="A0AAN0KKZ6"/>
<dbReference type="Gene3D" id="3.40.50.720">
    <property type="entry name" value="NAD(P)-binding Rossmann-like Domain"/>
    <property type="match status" value="1"/>
</dbReference>
<feature type="domain" description="Gfo/Idh/MocA-like oxidoreductase N-terminal" evidence="3">
    <location>
        <begin position="2"/>
        <end position="120"/>
    </location>
</feature>
<dbReference type="InterPro" id="IPR036291">
    <property type="entry name" value="NAD(P)-bd_dom_sf"/>
</dbReference>
<comment type="similarity">
    <text evidence="1">Belongs to the Gfo/Idh/MocA family.</text>
</comment>
<keyword evidence="2" id="KW-0560">Oxidoreductase</keyword>
<dbReference type="InterPro" id="IPR000683">
    <property type="entry name" value="Gfo/Idh/MocA-like_OxRdtase_N"/>
</dbReference>
<evidence type="ECO:0000313" key="5">
    <source>
        <dbReference type="EMBL" id="BES83734.1"/>
    </source>
</evidence>
<proteinExistence type="inferred from homology"/>
<dbReference type="PANTHER" id="PTHR42840">
    <property type="entry name" value="NAD(P)-BINDING ROSSMANN-FOLD SUPERFAMILY PROTEIN-RELATED"/>
    <property type="match status" value="1"/>
</dbReference>
<dbReference type="KEGG" id="parl:PEC302110_08310"/>
<feature type="domain" description="GFO/IDH/MocA-like oxidoreductase" evidence="4">
    <location>
        <begin position="131"/>
        <end position="248"/>
    </location>
</feature>
<dbReference type="GO" id="GO:0000166">
    <property type="term" value="F:nucleotide binding"/>
    <property type="evidence" value="ECO:0007669"/>
    <property type="project" value="InterPro"/>
</dbReference>
<sequence length="354" mass="38312">MISIGLIGAGRIASVHAQHLKNHPFARLVAVTDPVAARADAIAAEHGARVFPDAEAIIAAHDIDAVIIASSTETHCPLMLAAVRAGKKVYCEKPLASTLAEAHRTLIELGEQQQQVMVGFNRRFDRNHAAIQTDITQGRLGRVQTVQITSRGPNGIPSLEYLRVSGGLFYDKMIHFFDLVRWLTGEEVTDIAAFGSVIADPLFLDANDVDTAMVTLRTASGALCQIDNARRAVYGYDDRIEVFGTSGLAESSRITEGSVMRIFDDKVLTEGLPKDPMIRMAPSYAAAIQAFTVFVRHAGTPEAISVPGVYDGLRAQMMAEAATRAAAERRIVSLAEIEAEIPSPTDVIKPRRIK</sequence>
<dbReference type="PANTHER" id="PTHR42840:SF3">
    <property type="entry name" value="BINDING ROSSMANN FOLD OXIDOREDUCTASE, PUTATIVE (AFU_ORTHOLOGUE AFUA_2G10240)-RELATED"/>
    <property type="match status" value="1"/>
</dbReference>
<reference evidence="6" key="1">
    <citation type="journal article" date="2024" name="Int. J. Syst. Evol. Microbiol.">
        <title>Pectobacterium araliae sp. nov., a pathogen causing bacterial soft rot of Japanese angelica tree in Japan.</title>
        <authorList>
            <person name="Sawada H."/>
            <person name="Someya N."/>
            <person name="Morohoshi T."/>
            <person name="Ono M."/>
            <person name="Satou M."/>
        </authorList>
    </citation>
    <scope>NUCLEOTIDE SEQUENCE [LARGE SCALE GENOMIC DNA]</scope>
    <source>
        <strain evidence="6">MAFF 302110</strain>
    </source>
</reference>
<name>A0AAN0KKZ6_9GAMM</name>
<dbReference type="RefSeq" id="WP_261847295.1">
    <property type="nucleotide sequence ID" value="NZ_AP028908.1"/>
</dbReference>
<organism evidence="5 6">
    <name type="scientific">Pectobacterium araliae</name>
    <dbReference type="NCBI Taxonomy" id="3073862"/>
    <lineage>
        <taxon>Bacteria</taxon>
        <taxon>Pseudomonadati</taxon>
        <taxon>Pseudomonadota</taxon>
        <taxon>Gammaproteobacteria</taxon>
        <taxon>Enterobacterales</taxon>
        <taxon>Pectobacteriaceae</taxon>
        <taxon>Pectobacterium</taxon>
    </lineage>
</organism>
<keyword evidence="6" id="KW-1185">Reference proteome</keyword>
<evidence type="ECO:0000256" key="2">
    <source>
        <dbReference type="ARBA" id="ARBA00023002"/>
    </source>
</evidence>
<dbReference type="SUPFAM" id="SSF51735">
    <property type="entry name" value="NAD(P)-binding Rossmann-fold domains"/>
    <property type="match status" value="1"/>
</dbReference>
<dbReference type="Pfam" id="PF22725">
    <property type="entry name" value="GFO_IDH_MocA_C3"/>
    <property type="match status" value="1"/>
</dbReference>
<gene>
    <name evidence="5" type="primary">iolG_1</name>
    <name evidence="5" type="ORF">PEC302110_08310</name>
</gene>
<evidence type="ECO:0000313" key="6">
    <source>
        <dbReference type="Proteomes" id="UP001377830"/>
    </source>
</evidence>
<evidence type="ECO:0000256" key="1">
    <source>
        <dbReference type="ARBA" id="ARBA00010928"/>
    </source>
</evidence>
<evidence type="ECO:0000259" key="4">
    <source>
        <dbReference type="Pfam" id="PF22725"/>
    </source>
</evidence>
<dbReference type="SUPFAM" id="SSF55347">
    <property type="entry name" value="Glyceraldehyde-3-phosphate dehydrogenase-like, C-terminal domain"/>
    <property type="match status" value="1"/>
</dbReference>